<dbReference type="SMART" id="SM00856">
    <property type="entry name" value="PMEI"/>
    <property type="match status" value="1"/>
</dbReference>
<keyword evidence="5" id="KW-1185">Reference proteome</keyword>
<dbReference type="EMBL" id="CM035428">
    <property type="protein sequence ID" value="KAH7301149.1"/>
    <property type="molecule type" value="Genomic_DNA"/>
</dbReference>
<protein>
    <recommendedName>
        <fullName evidence="3">Pectinesterase inhibitor domain-containing protein</fullName>
    </recommendedName>
</protein>
<evidence type="ECO:0000313" key="5">
    <source>
        <dbReference type="Proteomes" id="UP000825935"/>
    </source>
</evidence>
<dbReference type="NCBIfam" id="TIGR01614">
    <property type="entry name" value="PME_inhib"/>
    <property type="match status" value="1"/>
</dbReference>
<dbReference type="SUPFAM" id="SSF101148">
    <property type="entry name" value="Plant invertase/pectin methylesterase inhibitor"/>
    <property type="match status" value="1"/>
</dbReference>
<keyword evidence="1 2" id="KW-0732">Signal</keyword>
<comment type="caution">
    <text evidence="4">The sequence shown here is derived from an EMBL/GenBank/DDBJ whole genome shotgun (WGS) entry which is preliminary data.</text>
</comment>
<proteinExistence type="predicted"/>
<evidence type="ECO:0000259" key="3">
    <source>
        <dbReference type="SMART" id="SM00856"/>
    </source>
</evidence>
<gene>
    <name evidence="4" type="ORF">KP509_23G014700</name>
</gene>
<dbReference type="OrthoDB" id="1430376at2759"/>
<dbReference type="CDD" id="cd15798">
    <property type="entry name" value="PMEI-like_3"/>
    <property type="match status" value="1"/>
</dbReference>
<evidence type="ECO:0000256" key="2">
    <source>
        <dbReference type="SAM" id="SignalP"/>
    </source>
</evidence>
<dbReference type="InterPro" id="IPR035513">
    <property type="entry name" value="Invertase/methylesterase_inhib"/>
</dbReference>
<dbReference type="InterPro" id="IPR006501">
    <property type="entry name" value="Pectinesterase_inhib_dom"/>
</dbReference>
<accession>A0A8T2RX36</accession>
<dbReference type="PANTHER" id="PTHR31080">
    <property type="entry name" value="PECTINESTERASE INHIBITOR-LIKE"/>
    <property type="match status" value="1"/>
</dbReference>
<dbReference type="Proteomes" id="UP000825935">
    <property type="component" value="Chromosome 23"/>
</dbReference>
<name>A0A8T2RX36_CERRI</name>
<dbReference type="AlphaFoldDB" id="A0A8T2RX36"/>
<sequence>MAAYSLCLRLLCFALLMGYAASAAPIRGHGLQHRRTVSPRPFVSACRKTSDPQLCFHVLMVSSAPPAAPLNRQIAAVSSFALHLTSSSYLLARQLARMPPPRRSPRTYRGALQDCSDLMSNSMDQLKLSISRLSALNTARGPPYMKRSQVMDAQVSLSASFTYQDICSDELRQRGMPTAATSRLLQQVGDTSRAVRVALDLADTLHQSITP</sequence>
<evidence type="ECO:0000313" key="4">
    <source>
        <dbReference type="EMBL" id="KAH7301149.1"/>
    </source>
</evidence>
<feature type="chain" id="PRO_5035896402" description="Pectinesterase inhibitor domain-containing protein" evidence="2">
    <location>
        <begin position="23"/>
        <end position="211"/>
    </location>
</feature>
<evidence type="ECO:0000256" key="1">
    <source>
        <dbReference type="ARBA" id="ARBA00022729"/>
    </source>
</evidence>
<dbReference type="GO" id="GO:0004857">
    <property type="term" value="F:enzyme inhibitor activity"/>
    <property type="evidence" value="ECO:0007669"/>
    <property type="project" value="InterPro"/>
</dbReference>
<feature type="domain" description="Pectinesterase inhibitor" evidence="3">
    <location>
        <begin position="38"/>
        <end position="201"/>
    </location>
</feature>
<dbReference type="Gene3D" id="1.20.140.40">
    <property type="entry name" value="Invertase/pectin methylesterase inhibitor family protein"/>
    <property type="match status" value="1"/>
</dbReference>
<organism evidence="4 5">
    <name type="scientific">Ceratopteris richardii</name>
    <name type="common">Triangle waterfern</name>
    <dbReference type="NCBI Taxonomy" id="49495"/>
    <lineage>
        <taxon>Eukaryota</taxon>
        <taxon>Viridiplantae</taxon>
        <taxon>Streptophyta</taxon>
        <taxon>Embryophyta</taxon>
        <taxon>Tracheophyta</taxon>
        <taxon>Polypodiopsida</taxon>
        <taxon>Polypodiidae</taxon>
        <taxon>Polypodiales</taxon>
        <taxon>Pteridineae</taxon>
        <taxon>Pteridaceae</taxon>
        <taxon>Parkerioideae</taxon>
        <taxon>Ceratopteris</taxon>
    </lineage>
</organism>
<dbReference type="PANTHER" id="PTHR31080:SF110">
    <property type="entry name" value="PECTINESTERASE INHIBITOR 3"/>
    <property type="match status" value="1"/>
</dbReference>
<feature type="signal peptide" evidence="2">
    <location>
        <begin position="1"/>
        <end position="22"/>
    </location>
</feature>
<reference evidence="4 5" key="1">
    <citation type="submission" date="2021-08" db="EMBL/GenBank/DDBJ databases">
        <title>WGS assembly of Ceratopteris richardii.</title>
        <authorList>
            <person name="Marchant D.B."/>
            <person name="Chen G."/>
            <person name="Jenkins J."/>
            <person name="Shu S."/>
            <person name="Leebens-Mack J."/>
            <person name="Grimwood J."/>
            <person name="Schmutz J."/>
            <person name="Soltis P."/>
            <person name="Soltis D."/>
            <person name="Chen Z.-H."/>
        </authorList>
    </citation>
    <scope>NUCLEOTIDE SEQUENCE [LARGE SCALE GENOMIC DNA]</scope>
    <source>
        <strain evidence="4">Whitten #5841</strain>
        <tissue evidence="4">Leaf</tissue>
    </source>
</reference>
<dbReference type="InterPro" id="IPR051955">
    <property type="entry name" value="PME_Inhibitor"/>
</dbReference>
<dbReference type="Pfam" id="PF04043">
    <property type="entry name" value="PMEI"/>
    <property type="match status" value="1"/>
</dbReference>